<name>A0A7Y9XAM5_9ACTN</name>
<feature type="region of interest" description="Disordered" evidence="1">
    <location>
        <begin position="1"/>
        <end position="198"/>
    </location>
</feature>
<dbReference type="EMBL" id="JACCHL010000001">
    <property type="protein sequence ID" value="NYH50795.1"/>
    <property type="molecule type" value="Genomic_DNA"/>
</dbReference>
<dbReference type="SUPFAM" id="SSF48452">
    <property type="entry name" value="TPR-like"/>
    <property type="match status" value="1"/>
</dbReference>
<protein>
    <recommendedName>
        <fullName evidence="4">Tetratricopeptide repeat protein</fullName>
    </recommendedName>
</protein>
<dbReference type="InterPro" id="IPR011990">
    <property type="entry name" value="TPR-like_helical_dom_sf"/>
</dbReference>
<evidence type="ECO:0000256" key="1">
    <source>
        <dbReference type="SAM" id="MobiDB-lite"/>
    </source>
</evidence>
<dbReference type="RefSeq" id="WP_237683309.1">
    <property type="nucleotide sequence ID" value="NZ_JACCHL010000001.1"/>
</dbReference>
<comment type="caution">
    <text evidence="2">The sequence shown here is derived from an EMBL/GenBank/DDBJ whole genome shotgun (WGS) entry which is preliminary data.</text>
</comment>
<dbReference type="AlphaFoldDB" id="A0A7Y9XAM5"/>
<feature type="compositionally biased region" description="Basic and acidic residues" evidence="1">
    <location>
        <begin position="435"/>
        <end position="450"/>
    </location>
</feature>
<dbReference type="Proteomes" id="UP000584931">
    <property type="component" value="Unassembled WGS sequence"/>
</dbReference>
<dbReference type="Gene3D" id="1.25.40.10">
    <property type="entry name" value="Tetratricopeptide repeat domain"/>
    <property type="match status" value="1"/>
</dbReference>
<evidence type="ECO:0000313" key="3">
    <source>
        <dbReference type="Proteomes" id="UP000584931"/>
    </source>
</evidence>
<gene>
    <name evidence="2" type="ORF">HNR06_000384</name>
</gene>
<feature type="compositionally biased region" description="Basic and acidic residues" evidence="1">
    <location>
        <begin position="1"/>
        <end position="12"/>
    </location>
</feature>
<evidence type="ECO:0008006" key="4">
    <source>
        <dbReference type="Google" id="ProtNLM"/>
    </source>
</evidence>
<sequence>MTEDSRSGDREGSGANERGGYRSGGPGGRGRGDGPRARSGYSGSGSQGHRGRDDRGGGFRRDDRGGPQGRDDRDRGRSDRRDDRDRDRGDRRDDRSGAAGRGRDDRSGGGGRGRDDRDRGRSDRRDDRPSGGDRGRSDRRDDRSGGRGRDDRRGGGFRGGDRRDDRRGGGFRAGDRRDDRRGPREERDPADIAPQLPEEVSYAQLDAETKRDLQSLPKSLAELIGKHIVTAGMLLDEDPERAYAHASYARRKASRVPGVREASGVAAYTVGKWQEALSDLRAARRMSGRDNFLAIMADCERGLGRPERALEIADDPAAKDLDVADRIELRIVASGARRDMGDAKAALAELRVPELKERRARPWIARLFYAYADVLEELGREDDAREYFSRASAVDSDGVTDADERLAALEGMELIDYDAEDGIVWTDVEEQESPEEARPSNGGRDHQDRD</sequence>
<proteinExistence type="predicted"/>
<feature type="compositionally biased region" description="Acidic residues" evidence="1">
    <location>
        <begin position="425"/>
        <end position="434"/>
    </location>
</feature>
<accession>A0A7Y9XAM5</accession>
<feature type="region of interest" description="Disordered" evidence="1">
    <location>
        <begin position="425"/>
        <end position="450"/>
    </location>
</feature>
<organism evidence="2 3">
    <name type="scientific">Nocardiopsis sinuspersici</name>
    <dbReference type="NCBI Taxonomy" id="501010"/>
    <lineage>
        <taxon>Bacteria</taxon>
        <taxon>Bacillati</taxon>
        <taxon>Actinomycetota</taxon>
        <taxon>Actinomycetes</taxon>
        <taxon>Streptosporangiales</taxon>
        <taxon>Nocardiopsidaceae</taxon>
        <taxon>Nocardiopsis</taxon>
    </lineage>
</organism>
<feature type="compositionally biased region" description="Basic and acidic residues" evidence="1">
    <location>
        <begin position="50"/>
        <end position="190"/>
    </location>
</feature>
<evidence type="ECO:0000313" key="2">
    <source>
        <dbReference type="EMBL" id="NYH50795.1"/>
    </source>
</evidence>
<reference evidence="2 3" key="1">
    <citation type="submission" date="2020-07" db="EMBL/GenBank/DDBJ databases">
        <title>Sequencing the genomes of 1000 actinobacteria strains.</title>
        <authorList>
            <person name="Klenk H.-P."/>
        </authorList>
    </citation>
    <scope>NUCLEOTIDE SEQUENCE [LARGE SCALE GENOMIC DNA]</scope>
    <source>
        <strain evidence="2 3">DSM 45278</strain>
    </source>
</reference>